<keyword evidence="2" id="KW-1185">Reference proteome</keyword>
<dbReference type="STRING" id="642492.Clole_1155"/>
<reference evidence="1 2" key="1">
    <citation type="journal article" date="2011" name="J. Bacteriol.">
        <title>Complete genome sequence of the cellulose-degrading bacterium Cellulosilyticum lentocellum.</title>
        <authorList>
            <consortium name="US DOE Joint Genome Institute"/>
            <person name="Miller D.A."/>
            <person name="Suen G."/>
            <person name="Bruce D."/>
            <person name="Copeland A."/>
            <person name="Cheng J.F."/>
            <person name="Detter C."/>
            <person name="Goodwin L.A."/>
            <person name="Han C.S."/>
            <person name="Hauser L.J."/>
            <person name="Land M.L."/>
            <person name="Lapidus A."/>
            <person name="Lucas S."/>
            <person name="Meincke L."/>
            <person name="Pitluck S."/>
            <person name="Tapia R."/>
            <person name="Teshima H."/>
            <person name="Woyke T."/>
            <person name="Fox B.G."/>
            <person name="Angert E.R."/>
            <person name="Currie C.R."/>
        </authorList>
    </citation>
    <scope>NUCLEOTIDE SEQUENCE [LARGE SCALE GENOMIC DNA]</scope>
    <source>
        <strain evidence="2">ATCC 49066 / DSM 5427 / NCIMB 11756 / RHM5</strain>
    </source>
</reference>
<evidence type="ECO:0000313" key="2">
    <source>
        <dbReference type="Proteomes" id="UP000008467"/>
    </source>
</evidence>
<gene>
    <name evidence="1" type="ordered locus">Clole_1155</name>
</gene>
<name>F2JSQ0_CELLD</name>
<dbReference type="RefSeq" id="WP_013656183.1">
    <property type="nucleotide sequence ID" value="NC_015275.1"/>
</dbReference>
<dbReference type="Proteomes" id="UP000008467">
    <property type="component" value="Chromosome"/>
</dbReference>
<protein>
    <submittedName>
        <fullName evidence="1">Uncharacterized protein</fullName>
    </submittedName>
</protein>
<organism evidence="1 2">
    <name type="scientific">Cellulosilyticum lentocellum (strain ATCC 49066 / DSM 5427 / NCIMB 11756 / RHM5)</name>
    <name type="common">Clostridium lentocellum</name>
    <dbReference type="NCBI Taxonomy" id="642492"/>
    <lineage>
        <taxon>Bacteria</taxon>
        <taxon>Bacillati</taxon>
        <taxon>Bacillota</taxon>
        <taxon>Clostridia</taxon>
        <taxon>Lachnospirales</taxon>
        <taxon>Cellulosilyticaceae</taxon>
        <taxon>Cellulosilyticum</taxon>
    </lineage>
</organism>
<dbReference type="KEGG" id="cle:Clole_1155"/>
<dbReference type="AlphaFoldDB" id="F2JSQ0"/>
<proteinExistence type="predicted"/>
<dbReference type="eggNOG" id="ENOG5030VDG">
    <property type="taxonomic scope" value="Bacteria"/>
</dbReference>
<evidence type="ECO:0000313" key="1">
    <source>
        <dbReference type="EMBL" id="ADZ82884.1"/>
    </source>
</evidence>
<accession>F2JSQ0</accession>
<dbReference type="HOGENOM" id="CLU_062607_0_0_9"/>
<dbReference type="EMBL" id="CP002582">
    <property type="protein sequence ID" value="ADZ82884.1"/>
    <property type="molecule type" value="Genomic_DNA"/>
</dbReference>
<sequence length="345" mass="40243">MKYLSRPLIDWAIHEIETKYPEDISILVGHKGWRIPEDGEEVAFNFFIPATDKGYSLAQTFIINEIGYDLFPMSWERVEGLAEVNESLTTCLADGIILYARNEKDKARFIQLQQALKDHLADHSFTFNKALEKINSAMELYKTMAFEESLCHVRKGAGFISQYLVEAIATSNGTYMKNGPQDIISTLKDFKQVPVHFIGLYEQLIKAEQVEVIKTLSYELIKMTRDFFSSKDTRVIKEEECEFQDLAAWYEEGRYTFRRIGYYCEQNDPFNSFSWGYHFQREFDCIQKDFGLKEMDLLGVFNPNDLSIFKERLDEIEAYIVSEIKAHGVKIRIYDTLEAFLNHMN</sequence>